<feature type="transmembrane region" description="Helical" evidence="14">
    <location>
        <begin position="1043"/>
        <end position="1067"/>
    </location>
</feature>
<dbReference type="GO" id="GO:0005789">
    <property type="term" value="C:endoplasmic reticulum membrane"/>
    <property type="evidence" value="ECO:0007669"/>
    <property type="project" value="TreeGrafter"/>
</dbReference>
<evidence type="ECO:0000256" key="1">
    <source>
        <dbReference type="ARBA" id="ARBA00000900"/>
    </source>
</evidence>
<dbReference type="PANTHER" id="PTHR13145">
    <property type="entry name" value="SSM4 PROTEIN"/>
    <property type="match status" value="1"/>
</dbReference>
<feature type="compositionally biased region" description="Acidic residues" evidence="13">
    <location>
        <begin position="238"/>
        <end position="247"/>
    </location>
</feature>
<evidence type="ECO:0000256" key="4">
    <source>
        <dbReference type="ARBA" id="ARBA00012483"/>
    </source>
</evidence>
<protein>
    <recommendedName>
        <fullName evidence="4">RING-type E3 ubiquitin transferase</fullName>
        <ecNumber evidence="4">2.3.2.27</ecNumber>
    </recommendedName>
</protein>
<keyword evidence="11 14" id="KW-1133">Transmembrane helix</keyword>
<feature type="transmembrane region" description="Helical" evidence="14">
    <location>
        <begin position="170"/>
        <end position="195"/>
    </location>
</feature>
<dbReference type="PROSITE" id="PS51292">
    <property type="entry name" value="ZF_RING_CH"/>
    <property type="match status" value="1"/>
</dbReference>
<dbReference type="OrthoDB" id="264354at2759"/>
<comment type="pathway">
    <text evidence="3">Protein modification; protein ubiquitination.</text>
</comment>
<proteinExistence type="predicted"/>
<dbReference type="InterPro" id="IPR013083">
    <property type="entry name" value="Znf_RING/FYVE/PHD"/>
</dbReference>
<dbReference type="SUPFAM" id="SSF57850">
    <property type="entry name" value="RING/U-box"/>
    <property type="match status" value="1"/>
</dbReference>
<feature type="region of interest" description="Disordered" evidence="13">
    <location>
        <begin position="261"/>
        <end position="307"/>
    </location>
</feature>
<keyword evidence="17" id="KW-1185">Reference proteome</keyword>
<evidence type="ECO:0000256" key="3">
    <source>
        <dbReference type="ARBA" id="ARBA00004906"/>
    </source>
</evidence>
<evidence type="ECO:0000256" key="13">
    <source>
        <dbReference type="SAM" id="MobiDB-lite"/>
    </source>
</evidence>
<reference evidence="16 17" key="1">
    <citation type="submission" date="2016-09" db="EMBL/GenBank/DDBJ databases">
        <title>Extensive genetic diversity and differential bi-allelic expression allows diatom success in the polar Southern Ocean.</title>
        <authorList>
            <consortium name="DOE Joint Genome Institute"/>
            <person name="Mock T."/>
            <person name="Otillar R.P."/>
            <person name="Strauss J."/>
            <person name="Dupont C."/>
            <person name="Frickenhaus S."/>
            <person name="Maumus F."/>
            <person name="Mcmullan M."/>
            <person name="Sanges R."/>
            <person name="Schmutz J."/>
            <person name="Toseland A."/>
            <person name="Valas R."/>
            <person name="Veluchamy A."/>
            <person name="Ward B.J."/>
            <person name="Allen A."/>
            <person name="Barry K."/>
            <person name="Falciatore A."/>
            <person name="Ferrante M."/>
            <person name="Fortunato A.E."/>
            <person name="Gloeckner G."/>
            <person name="Gruber A."/>
            <person name="Hipkin R."/>
            <person name="Janech M."/>
            <person name="Kroth P."/>
            <person name="Leese F."/>
            <person name="Lindquist E."/>
            <person name="Lyon B.R."/>
            <person name="Martin J."/>
            <person name="Mayer C."/>
            <person name="Parker M."/>
            <person name="Quesneville H."/>
            <person name="Raymond J."/>
            <person name="Uhlig C."/>
            <person name="Valentin K.U."/>
            <person name="Worden A.Z."/>
            <person name="Armbrust E.V."/>
            <person name="Bowler C."/>
            <person name="Green B."/>
            <person name="Moulton V."/>
            <person name="Van Oosterhout C."/>
            <person name="Grigoriev I."/>
        </authorList>
    </citation>
    <scope>NUCLEOTIDE SEQUENCE [LARGE SCALE GENOMIC DNA]</scope>
    <source>
        <strain evidence="16 17">CCMP1102</strain>
    </source>
</reference>
<dbReference type="GO" id="GO:0008270">
    <property type="term" value="F:zinc ion binding"/>
    <property type="evidence" value="ECO:0007669"/>
    <property type="project" value="UniProtKB-KW"/>
</dbReference>
<dbReference type="GO" id="GO:0061630">
    <property type="term" value="F:ubiquitin protein ligase activity"/>
    <property type="evidence" value="ECO:0007669"/>
    <property type="project" value="UniProtKB-EC"/>
</dbReference>
<dbReference type="KEGG" id="fcy:FRACYDRAFT_259825"/>
<feature type="transmembrane region" description="Helical" evidence="14">
    <location>
        <begin position="996"/>
        <end position="1023"/>
    </location>
</feature>
<evidence type="ECO:0000256" key="10">
    <source>
        <dbReference type="ARBA" id="ARBA00022833"/>
    </source>
</evidence>
<feature type="transmembrane region" description="Helical" evidence="14">
    <location>
        <begin position="1242"/>
        <end position="1264"/>
    </location>
</feature>
<keyword evidence="12 14" id="KW-0472">Membrane</keyword>
<dbReference type="PANTHER" id="PTHR13145:SF0">
    <property type="entry name" value="E3 UBIQUITIN-PROTEIN LIGASE MARCHF6"/>
    <property type="match status" value="1"/>
</dbReference>
<feature type="region of interest" description="Disordered" evidence="13">
    <location>
        <begin position="1"/>
        <end position="44"/>
    </location>
</feature>
<feature type="region of interest" description="Disordered" evidence="13">
    <location>
        <begin position="326"/>
        <end position="397"/>
    </location>
</feature>
<dbReference type="Proteomes" id="UP000095751">
    <property type="component" value="Unassembled WGS sequence"/>
</dbReference>
<evidence type="ECO:0000256" key="6">
    <source>
        <dbReference type="ARBA" id="ARBA00022692"/>
    </source>
</evidence>
<dbReference type="InParanoid" id="A0A1E7FSP0"/>
<keyword evidence="7" id="KW-0479">Metal-binding</keyword>
<feature type="transmembrane region" description="Helical" evidence="14">
    <location>
        <begin position="766"/>
        <end position="783"/>
    </location>
</feature>
<feature type="compositionally biased region" description="Low complexity" evidence="13">
    <location>
        <begin position="227"/>
        <end position="237"/>
    </location>
</feature>
<dbReference type="CDD" id="cd16702">
    <property type="entry name" value="RING_CH-C4HC3_MARCH6"/>
    <property type="match status" value="1"/>
</dbReference>
<feature type="transmembrane region" description="Helical" evidence="14">
    <location>
        <begin position="131"/>
        <end position="150"/>
    </location>
</feature>
<feature type="transmembrane region" description="Helical" evidence="14">
    <location>
        <begin position="1088"/>
        <end position="1115"/>
    </location>
</feature>
<feature type="compositionally biased region" description="Acidic residues" evidence="13">
    <location>
        <begin position="12"/>
        <end position="44"/>
    </location>
</feature>
<dbReference type="EC" id="2.3.2.27" evidence="4"/>
<feature type="transmembrane region" description="Helical" evidence="14">
    <location>
        <begin position="1135"/>
        <end position="1155"/>
    </location>
</feature>
<feature type="transmembrane region" description="Helical" evidence="14">
    <location>
        <begin position="657"/>
        <end position="680"/>
    </location>
</feature>
<keyword evidence="5" id="KW-0808">Transferase</keyword>
<evidence type="ECO:0000256" key="8">
    <source>
        <dbReference type="ARBA" id="ARBA00022771"/>
    </source>
</evidence>
<comment type="catalytic activity">
    <reaction evidence="1">
        <text>S-ubiquitinyl-[E2 ubiquitin-conjugating enzyme]-L-cysteine + [acceptor protein]-L-lysine = [E2 ubiquitin-conjugating enzyme]-L-cysteine + N(6)-ubiquitinyl-[acceptor protein]-L-lysine.</text>
        <dbReference type="EC" id="2.3.2.27"/>
    </reaction>
</comment>
<dbReference type="SMART" id="SM00744">
    <property type="entry name" value="RINGv"/>
    <property type="match status" value="1"/>
</dbReference>
<dbReference type="GO" id="GO:0036503">
    <property type="term" value="P:ERAD pathway"/>
    <property type="evidence" value="ECO:0007669"/>
    <property type="project" value="TreeGrafter"/>
</dbReference>
<name>A0A1E7FSP0_9STRA</name>
<evidence type="ECO:0000256" key="9">
    <source>
        <dbReference type="ARBA" id="ARBA00022786"/>
    </source>
</evidence>
<evidence type="ECO:0000313" key="16">
    <source>
        <dbReference type="EMBL" id="OEU21158.1"/>
    </source>
</evidence>
<evidence type="ECO:0000256" key="2">
    <source>
        <dbReference type="ARBA" id="ARBA00004141"/>
    </source>
</evidence>
<evidence type="ECO:0000256" key="12">
    <source>
        <dbReference type="ARBA" id="ARBA00023136"/>
    </source>
</evidence>
<feature type="domain" description="RING-CH-type" evidence="15">
    <location>
        <begin position="38"/>
        <end position="100"/>
    </location>
</feature>
<keyword evidence="6 14" id="KW-0812">Transmembrane</keyword>
<feature type="compositionally biased region" description="Basic and acidic residues" evidence="13">
    <location>
        <begin position="337"/>
        <end position="347"/>
    </location>
</feature>
<comment type="subcellular location">
    <subcellularLocation>
        <location evidence="2">Membrane</location>
        <topology evidence="2">Multi-pass membrane protein</topology>
    </subcellularLocation>
</comment>
<gene>
    <name evidence="16" type="ORF">FRACYDRAFT_259825</name>
</gene>
<feature type="region of interest" description="Disordered" evidence="13">
    <location>
        <begin position="209"/>
        <end position="247"/>
    </location>
</feature>
<evidence type="ECO:0000259" key="15">
    <source>
        <dbReference type="PROSITE" id="PS51292"/>
    </source>
</evidence>
<feature type="transmembrane region" description="Helical" evidence="14">
    <location>
        <begin position="724"/>
        <end position="746"/>
    </location>
</feature>
<evidence type="ECO:0000313" key="17">
    <source>
        <dbReference type="Proteomes" id="UP000095751"/>
    </source>
</evidence>
<evidence type="ECO:0000256" key="7">
    <source>
        <dbReference type="ARBA" id="ARBA00022723"/>
    </source>
</evidence>
<keyword evidence="8" id="KW-0863">Zinc-finger</keyword>
<organism evidence="16 17">
    <name type="scientific">Fragilariopsis cylindrus CCMP1102</name>
    <dbReference type="NCBI Taxonomy" id="635003"/>
    <lineage>
        <taxon>Eukaryota</taxon>
        <taxon>Sar</taxon>
        <taxon>Stramenopiles</taxon>
        <taxon>Ochrophyta</taxon>
        <taxon>Bacillariophyta</taxon>
        <taxon>Bacillariophyceae</taxon>
        <taxon>Bacillariophycidae</taxon>
        <taxon>Bacillariales</taxon>
        <taxon>Bacillariaceae</taxon>
        <taxon>Fragilariopsis</taxon>
    </lineage>
</organism>
<dbReference type="EMBL" id="KV784354">
    <property type="protein sequence ID" value="OEU21158.1"/>
    <property type="molecule type" value="Genomic_DNA"/>
</dbReference>
<keyword evidence="10" id="KW-0862">Zinc</keyword>
<feature type="transmembrane region" description="Helical" evidence="14">
    <location>
        <begin position="611"/>
        <end position="634"/>
    </location>
</feature>
<feature type="compositionally biased region" description="Acidic residues" evidence="13">
    <location>
        <begin position="266"/>
        <end position="275"/>
    </location>
</feature>
<evidence type="ECO:0000256" key="14">
    <source>
        <dbReference type="SAM" id="Phobius"/>
    </source>
</evidence>
<feature type="compositionally biased region" description="Acidic residues" evidence="13">
    <location>
        <begin position="352"/>
        <end position="386"/>
    </location>
</feature>
<evidence type="ECO:0000256" key="11">
    <source>
        <dbReference type="ARBA" id="ARBA00022989"/>
    </source>
</evidence>
<evidence type="ECO:0000256" key="5">
    <source>
        <dbReference type="ARBA" id="ARBA00022679"/>
    </source>
</evidence>
<keyword evidence="9" id="KW-0833">Ubl conjugation pathway</keyword>
<dbReference type="Gene3D" id="3.30.40.10">
    <property type="entry name" value="Zinc/RING finger domain, C3HC4 (zinc finger)"/>
    <property type="match status" value="1"/>
</dbReference>
<dbReference type="Pfam" id="PF12906">
    <property type="entry name" value="RINGv"/>
    <property type="match status" value="1"/>
</dbReference>
<accession>A0A1E7FSP0</accession>
<sequence>MPPFAQDIEIMKEDDDDGRIDQEEVLQAENDIDNTTEDEEEEEDECRVCRGPAEEGRPLLQPCKCSGSMGMTHQDCLISWLELKRGDGKCEICKTKFRFDPIYAENAPTRLPAHEVILGLSSRFCAKWLPLALRIVFAAFLWLVLAPYLTNCLYLGWIIKPSSILTRREVILSDIVSGAVMGATIIISFLSLMSFADFLRVLWQRPPEEQDEVEDNGGRENVGAGGNDNNINVNINNNEDEIDNDNDNASDERIVEIMKKKHQQIEDDNDIDAIENDSLAPDDSNKKQSHDVTQIGTDQEVSDDRGHEAEQLLRDQATELRNLALERESRRHNGNVEQERIPLHDVLNEDIQNGEEDDDDDNDSVVPPVDEDAWMDEVEDEDENENDAVPPLEQPPGGDVAFDLLDPVLQDDQVDMEINVALDELLGLRGPISTLVRNLLWLLAFNATYLGIFGFVPKTVGSLFYSSIFNTTLCDNVLNSIPYVSSIDKNQTTVVSLLSRLEEESNNRNTTFKLSDFATVTLGYLTIASFVVLVRYGLIVVQKGGRIFRRNSLTAAQNNRDEAPNLQRVQAQRIHNIQRGLGGENANDFGDDDIIVGLGDSIGTAMDATVAIIKVCVLLFMKMFLLPLSLGLWLDASTTRFFGHDIASRLAFAGSDLFSFLLLHWVAGITFMLLVTVFLLQLREVIHPDILARLIRPQEPQPDLLGNLMHETVLTHMKRMLLSLAIYAPLLTLHVTLPIMLFQASGLEKIFTFFHLNFYHILTPQLQIPLELITFHLSMLALLERHKNTIGGLQHRWMKFMCQKMGLTEYILPRRIKEFKLIGTKSVFLPHDKEEDVEIDPFFTSLATKEEDIDQFILFNINKSSIESSSIVLGEERLSGERVLCIGIRSISFPSKAAPENEKNKLLLPTKIGRYRLRIDDGNTTRPLDMKIEFFQEIQGDEIERPPDGWDDLGAGGAFVQGRWAWTKERKSTVEEGLAKRTPLRTSSKGRRPINLIVKVVILIFLSWCAIIGSGLAILSLPLSVGRSFYYLLRIPEEYIHDPLAFCIGAGLFFPMVSLLTRSVNAVDKSVVQRCRRWMARFRRPPTGKILVILETFLLWIVVAPLTFGLSYEFVFVKSSKWFSREEAFLDVKTLAISWLMGSVVLNTWSFLLYFKFFTRQFWTNIGNGILEPPFNEDGNPNPNARNREDINDENALVWQGKRGRVANFFNILRSVLIDWEWDAIDRTVLIDDFARPTTKEIASALVGSCLSYQLALYGVVVIFKSQQHGGVSLPLVGFVEHGVYRKFLFDLCMTLHVLFQIGSRSRANIDSWFEAAHEAARDDRYLIGELLMNYAEHTAHTI</sequence>
<feature type="transmembrane region" description="Helical" evidence="14">
    <location>
        <begin position="522"/>
        <end position="541"/>
    </location>
</feature>
<dbReference type="InterPro" id="IPR011016">
    <property type="entry name" value="Znf_RING-CH"/>
</dbReference>